<evidence type="ECO:0000256" key="1">
    <source>
        <dbReference type="ARBA" id="ARBA00008056"/>
    </source>
</evidence>
<evidence type="ECO:0000313" key="5">
    <source>
        <dbReference type="Proteomes" id="UP000813461"/>
    </source>
</evidence>
<name>A0A8K0REZ6_9PLEO</name>
<keyword evidence="5" id="KW-1185">Reference proteome</keyword>
<protein>
    <recommendedName>
        <fullName evidence="3">Fe2OG dioxygenase domain-containing protein</fullName>
    </recommendedName>
</protein>
<evidence type="ECO:0000259" key="3">
    <source>
        <dbReference type="PROSITE" id="PS51471"/>
    </source>
</evidence>
<dbReference type="PRINTS" id="PR00682">
    <property type="entry name" value="IPNSYNTHASE"/>
</dbReference>
<dbReference type="OrthoDB" id="288590at2759"/>
<keyword evidence="2" id="KW-0408">Iron</keyword>
<dbReference type="Pfam" id="PF03171">
    <property type="entry name" value="2OG-FeII_Oxy"/>
    <property type="match status" value="1"/>
</dbReference>
<reference evidence="4" key="1">
    <citation type="journal article" date="2021" name="Nat. Commun.">
        <title>Genetic determinants of endophytism in the Arabidopsis root mycobiome.</title>
        <authorList>
            <person name="Mesny F."/>
            <person name="Miyauchi S."/>
            <person name="Thiergart T."/>
            <person name="Pickel B."/>
            <person name="Atanasova L."/>
            <person name="Karlsson M."/>
            <person name="Huettel B."/>
            <person name="Barry K.W."/>
            <person name="Haridas S."/>
            <person name="Chen C."/>
            <person name="Bauer D."/>
            <person name="Andreopoulos W."/>
            <person name="Pangilinan J."/>
            <person name="LaButti K."/>
            <person name="Riley R."/>
            <person name="Lipzen A."/>
            <person name="Clum A."/>
            <person name="Drula E."/>
            <person name="Henrissat B."/>
            <person name="Kohler A."/>
            <person name="Grigoriev I.V."/>
            <person name="Martin F.M."/>
            <person name="Hacquard S."/>
        </authorList>
    </citation>
    <scope>NUCLEOTIDE SEQUENCE</scope>
    <source>
        <strain evidence="4">MPI-SDFR-AT-0120</strain>
    </source>
</reference>
<comment type="caution">
    <text evidence="4">The sequence shown here is derived from an EMBL/GenBank/DDBJ whole genome shotgun (WGS) entry which is preliminary data.</text>
</comment>
<dbReference type="InterPro" id="IPR026992">
    <property type="entry name" value="DIOX_N"/>
</dbReference>
<dbReference type="GO" id="GO:0016491">
    <property type="term" value="F:oxidoreductase activity"/>
    <property type="evidence" value="ECO:0007669"/>
    <property type="project" value="UniProtKB-KW"/>
</dbReference>
<evidence type="ECO:0000256" key="2">
    <source>
        <dbReference type="RuleBase" id="RU003682"/>
    </source>
</evidence>
<sequence>MAGTTIEQAVAQDDLVIPLIDFGLFLSNDPAAKKATANAVLEGFQNAGFIYLKNHGISPATVSTVFSHSAKFFARPPNQKDALAWYSAAANRGYTAQGREKLVVLEETGTEEELRKTVPDLKESLEIGRDDQPETPNMWPSGDDEAHVFKNTMMSFFETCKGLHMQVMRAIALGMGIEESWFDGFTDAGDNTLRLLHYPGVSKKIFKRNDGQLQVRAGEHSDYGSITLLFQDVRGGLQVRSPKGTFVDATPIEGTIVVNAGDLLARWSNDTIKSTKHRVVEPPPRAEDADKEDYPPRYSIAYFCNPNYERMIEAIPGTYEDAGRKYGDVTSGDYLIQRLTATY</sequence>
<proteinExistence type="inferred from homology"/>
<dbReference type="PROSITE" id="PS51471">
    <property type="entry name" value="FE2OG_OXY"/>
    <property type="match status" value="1"/>
</dbReference>
<gene>
    <name evidence="4" type="ORF">FB567DRAFT_435692</name>
</gene>
<keyword evidence="2" id="KW-0560">Oxidoreductase</keyword>
<dbReference type="FunFam" id="2.60.120.330:FF:000030">
    <property type="entry name" value="Thymine dioxygenase"/>
    <property type="match status" value="1"/>
</dbReference>
<dbReference type="InterPro" id="IPR044861">
    <property type="entry name" value="IPNS-like_FE2OG_OXY"/>
</dbReference>
<keyword evidence="2" id="KW-0479">Metal-binding</keyword>
<evidence type="ECO:0000313" key="4">
    <source>
        <dbReference type="EMBL" id="KAH7091987.1"/>
    </source>
</evidence>
<dbReference type="GO" id="GO:0044283">
    <property type="term" value="P:small molecule biosynthetic process"/>
    <property type="evidence" value="ECO:0007669"/>
    <property type="project" value="UniProtKB-ARBA"/>
</dbReference>
<dbReference type="EMBL" id="JAGMVJ010000003">
    <property type="protein sequence ID" value="KAH7091987.1"/>
    <property type="molecule type" value="Genomic_DNA"/>
</dbReference>
<dbReference type="Proteomes" id="UP000813461">
    <property type="component" value="Unassembled WGS sequence"/>
</dbReference>
<dbReference type="PANTHER" id="PTHR47990">
    <property type="entry name" value="2-OXOGLUTARATE (2OG) AND FE(II)-DEPENDENT OXYGENASE SUPERFAMILY PROTEIN-RELATED"/>
    <property type="match status" value="1"/>
</dbReference>
<dbReference type="InterPro" id="IPR050231">
    <property type="entry name" value="Iron_ascorbate_oxido_reductase"/>
</dbReference>
<dbReference type="InterPro" id="IPR005123">
    <property type="entry name" value="Oxoglu/Fe-dep_dioxygenase_dom"/>
</dbReference>
<dbReference type="SUPFAM" id="SSF51197">
    <property type="entry name" value="Clavaminate synthase-like"/>
    <property type="match status" value="1"/>
</dbReference>
<accession>A0A8K0REZ6</accession>
<dbReference type="Pfam" id="PF14226">
    <property type="entry name" value="DIOX_N"/>
    <property type="match status" value="1"/>
</dbReference>
<dbReference type="InterPro" id="IPR027443">
    <property type="entry name" value="IPNS-like_sf"/>
</dbReference>
<feature type="domain" description="Fe2OG dioxygenase" evidence="3">
    <location>
        <begin position="189"/>
        <end position="306"/>
    </location>
</feature>
<dbReference type="Gene3D" id="2.60.120.330">
    <property type="entry name" value="B-lactam Antibiotic, Isopenicillin N Synthase, Chain"/>
    <property type="match status" value="1"/>
</dbReference>
<organism evidence="4 5">
    <name type="scientific">Paraphoma chrysanthemicola</name>
    <dbReference type="NCBI Taxonomy" id="798071"/>
    <lineage>
        <taxon>Eukaryota</taxon>
        <taxon>Fungi</taxon>
        <taxon>Dikarya</taxon>
        <taxon>Ascomycota</taxon>
        <taxon>Pezizomycotina</taxon>
        <taxon>Dothideomycetes</taxon>
        <taxon>Pleosporomycetidae</taxon>
        <taxon>Pleosporales</taxon>
        <taxon>Pleosporineae</taxon>
        <taxon>Phaeosphaeriaceae</taxon>
        <taxon>Paraphoma</taxon>
    </lineage>
</organism>
<dbReference type="AlphaFoldDB" id="A0A8K0REZ6"/>
<dbReference type="GO" id="GO:0046872">
    <property type="term" value="F:metal ion binding"/>
    <property type="evidence" value="ECO:0007669"/>
    <property type="project" value="UniProtKB-KW"/>
</dbReference>
<comment type="similarity">
    <text evidence="1 2">Belongs to the iron/ascorbate-dependent oxidoreductase family.</text>
</comment>